<proteinExistence type="predicted"/>
<organism evidence="1 2">
    <name type="scientific">Pavo cristatus</name>
    <name type="common">Indian peafowl</name>
    <name type="synonym">Blue peafowl</name>
    <dbReference type="NCBI Taxonomy" id="9049"/>
    <lineage>
        <taxon>Eukaryota</taxon>
        <taxon>Metazoa</taxon>
        <taxon>Chordata</taxon>
        <taxon>Craniata</taxon>
        <taxon>Vertebrata</taxon>
        <taxon>Euteleostomi</taxon>
        <taxon>Archelosauria</taxon>
        <taxon>Archosauria</taxon>
        <taxon>Dinosauria</taxon>
        <taxon>Saurischia</taxon>
        <taxon>Theropoda</taxon>
        <taxon>Coelurosauria</taxon>
        <taxon>Aves</taxon>
        <taxon>Neognathae</taxon>
        <taxon>Galloanserae</taxon>
        <taxon>Galliformes</taxon>
        <taxon>Phasianidae</taxon>
        <taxon>Phasianinae</taxon>
        <taxon>Pavo</taxon>
    </lineage>
</organism>
<keyword evidence="2" id="KW-1185">Reference proteome</keyword>
<dbReference type="AlphaFoldDB" id="A0A8C9L0H4"/>
<name>A0A8C9L0H4_PAVCR</name>
<dbReference type="Ensembl" id="ENSPSTT00000020995.1">
    <property type="protein sequence ID" value="ENSPSTP00000020021.1"/>
    <property type="gene ID" value="ENSPSTG00000014518.1"/>
</dbReference>
<accession>A0A8C9L0H4</accession>
<reference evidence="1" key="1">
    <citation type="submission" date="2025-05" db="UniProtKB">
        <authorList>
            <consortium name="Ensembl"/>
        </authorList>
    </citation>
    <scope>IDENTIFICATION</scope>
</reference>
<dbReference type="Ensembl" id="ENSPSTT00000000037.1">
    <property type="protein sequence ID" value="ENSPSTP00000000034.1"/>
    <property type="gene ID" value="ENSPSTG00000000030.1"/>
</dbReference>
<sequence>MELAALERFLSPGKGSGLRSRRRVRPGELLYRAEPFAYVLTKEQLGAVVLLAEVLWEVMRLHVCL</sequence>
<evidence type="ECO:0000313" key="2">
    <source>
        <dbReference type="Proteomes" id="UP000694428"/>
    </source>
</evidence>
<protein>
    <submittedName>
        <fullName evidence="1">Uncharacterized protein</fullName>
    </submittedName>
</protein>
<evidence type="ECO:0000313" key="1">
    <source>
        <dbReference type="Ensembl" id="ENSPSTP00000000034.1"/>
    </source>
</evidence>
<dbReference type="Proteomes" id="UP000694428">
    <property type="component" value="Unplaced"/>
</dbReference>